<dbReference type="AlphaFoldDB" id="A0A371FA46"/>
<keyword evidence="2" id="KW-1185">Reference proteome</keyword>
<dbReference type="EMBL" id="QJKJ01009923">
    <property type="protein sequence ID" value="RDX75164.1"/>
    <property type="molecule type" value="Genomic_DNA"/>
</dbReference>
<dbReference type="Proteomes" id="UP000257109">
    <property type="component" value="Unassembled WGS sequence"/>
</dbReference>
<proteinExistence type="predicted"/>
<evidence type="ECO:0000313" key="1">
    <source>
        <dbReference type="EMBL" id="RDX75164.1"/>
    </source>
</evidence>
<gene>
    <name evidence="1" type="ORF">CR513_44998</name>
</gene>
<accession>A0A371FA46</accession>
<name>A0A371FA46_MUCPR</name>
<evidence type="ECO:0000313" key="2">
    <source>
        <dbReference type="Proteomes" id="UP000257109"/>
    </source>
</evidence>
<reference evidence="1" key="1">
    <citation type="submission" date="2018-05" db="EMBL/GenBank/DDBJ databases">
        <title>Draft genome of Mucuna pruriens seed.</title>
        <authorList>
            <person name="Nnadi N.E."/>
            <person name="Vos R."/>
            <person name="Hasami M.H."/>
            <person name="Devisetty U.K."/>
            <person name="Aguiy J.C."/>
        </authorList>
    </citation>
    <scope>NUCLEOTIDE SEQUENCE [LARGE SCALE GENOMIC DNA]</scope>
    <source>
        <strain evidence="1">JCA_2017</strain>
    </source>
</reference>
<feature type="non-terminal residue" evidence="1">
    <location>
        <position position="1"/>
    </location>
</feature>
<sequence>MAKNNQRLKAMETQISNLATLMSQWAQGSFPTQIEHNPREEESQPTNISLQLVDIIITYPLGIADDVLKKDGDRCRASKIDLKTKQQDVDFKALDISDGTTIPTRKSSLENLGNQKPMTKWPKKYKHQHEFMFAPYFR</sequence>
<organism evidence="1 2">
    <name type="scientific">Mucuna pruriens</name>
    <name type="common">Velvet bean</name>
    <name type="synonym">Dolichos pruriens</name>
    <dbReference type="NCBI Taxonomy" id="157652"/>
    <lineage>
        <taxon>Eukaryota</taxon>
        <taxon>Viridiplantae</taxon>
        <taxon>Streptophyta</taxon>
        <taxon>Embryophyta</taxon>
        <taxon>Tracheophyta</taxon>
        <taxon>Spermatophyta</taxon>
        <taxon>Magnoliopsida</taxon>
        <taxon>eudicotyledons</taxon>
        <taxon>Gunneridae</taxon>
        <taxon>Pentapetalae</taxon>
        <taxon>rosids</taxon>
        <taxon>fabids</taxon>
        <taxon>Fabales</taxon>
        <taxon>Fabaceae</taxon>
        <taxon>Papilionoideae</taxon>
        <taxon>50 kb inversion clade</taxon>
        <taxon>NPAAA clade</taxon>
        <taxon>indigoferoid/millettioid clade</taxon>
        <taxon>Phaseoleae</taxon>
        <taxon>Mucuna</taxon>
    </lineage>
</organism>
<comment type="caution">
    <text evidence="1">The sequence shown here is derived from an EMBL/GenBank/DDBJ whole genome shotgun (WGS) entry which is preliminary data.</text>
</comment>
<protein>
    <submittedName>
        <fullName evidence="1">Uncharacterized protein</fullName>
    </submittedName>
</protein>